<evidence type="ECO:0000313" key="2">
    <source>
        <dbReference type="Proteomes" id="UP000799118"/>
    </source>
</evidence>
<reference evidence="1" key="1">
    <citation type="journal article" date="2019" name="Environ. Microbiol.">
        <title>Fungal ecological strategies reflected in gene transcription - a case study of two litter decomposers.</title>
        <authorList>
            <person name="Barbi F."/>
            <person name="Kohler A."/>
            <person name="Barry K."/>
            <person name="Baskaran P."/>
            <person name="Daum C."/>
            <person name="Fauchery L."/>
            <person name="Ihrmark K."/>
            <person name="Kuo A."/>
            <person name="LaButti K."/>
            <person name="Lipzen A."/>
            <person name="Morin E."/>
            <person name="Grigoriev I.V."/>
            <person name="Henrissat B."/>
            <person name="Lindahl B."/>
            <person name="Martin F."/>
        </authorList>
    </citation>
    <scope>NUCLEOTIDE SEQUENCE</scope>
    <source>
        <strain evidence="1">JB14</strain>
    </source>
</reference>
<feature type="non-terminal residue" evidence="1">
    <location>
        <position position="160"/>
    </location>
</feature>
<proteinExistence type="predicted"/>
<dbReference type="EMBL" id="ML769609">
    <property type="protein sequence ID" value="KAE9391911.1"/>
    <property type="molecule type" value="Genomic_DNA"/>
</dbReference>
<protein>
    <submittedName>
        <fullName evidence="1">Uncharacterized protein</fullName>
    </submittedName>
</protein>
<dbReference type="Pfam" id="PF11927">
    <property type="entry name" value="HODM_asu-like"/>
    <property type="match status" value="1"/>
</dbReference>
<name>A0A6A4H1J5_9AGAR</name>
<keyword evidence="2" id="KW-1185">Reference proteome</keyword>
<dbReference type="InterPro" id="IPR021848">
    <property type="entry name" value="HODM_asu-like"/>
</dbReference>
<dbReference type="OrthoDB" id="497541at2759"/>
<feature type="non-terminal residue" evidence="1">
    <location>
        <position position="1"/>
    </location>
</feature>
<evidence type="ECO:0000313" key="1">
    <source>
        <dbReference type="EMBL" id="KAE9391911.1"/>
    </source>
</evidence>
<organism evidence="1 2">
    <name type="scientific">Gymnopus androsaceus JB14</name>
    <dbReference type="NCBI Taxonomy" id="1447944"/>
    <lineage>
        <taxon>Eukaryota</taxon>
        <taxon>Fungi</taxon>
        <taxon>Dikarya</taxon>
        <taxon>Basidiomycota</taxon>
        <taxon>Agaricomycotina</taxon>
        <taxon>Agaricomycetes</taxon>
        <taxon>Agaricomycetidae</taxon>
        <taxon>Agaricales</taxon>
        <taxon>Marasmiineae</taxon>
        <taxon>Omphalotaceae</taxon>
        <taxon>Gymnopus</taxon>
    </lineage>
</organism>
<sequence length="160" mass="18287">LQDDLALMFKGTNGQYYFQGGAICIPGFWRMRDKIGMSLEEIHIQGHVPQYETKLHNSMARYFKCMAVDKPIIRNNYFFQELAWSATTNGSEETFVHGDCITPKKPMPIAAENLRLRMERQSLHMLPLSGAILFTIRMYLFPLEDLAKEPGVPARMASAI</sequence>
<accession>A0A6A4H1J5</accession>
<dbReference type="AlphaFoldDB" id="A0A6A4H1J5"/>
<dbReference type="Proteomes" id="UP000799118">
    <property type="component" value="Unassembled WGS sequence"/>
</dbReference>
<gene>
    <name evidence="1" type="ORF">BT96DRAFT_739609</name>
</gene>